<dbReference type="EMBL" id="KN837247">
    <property type="protein sequence ID" value="KIJ31117.1"/>
    <property type="molecule type" value="Genomic_DNA"/>
</dbReference>
<sequence>SIITQLRTDFIGLNGYLHKIKAIDSPKCPHCQVEETVAHYLLQCKHYNQQRH</sequence>
<name>A0A0C9UQ02_SPHS4</name>
<evidence type="ECO:0000313" key="1">
    <source>
        <dbReference type="EMBL" id="KIJ31117.1"/>
    </source>
</evidence>
<accession>A0A0C9UQ02</accession>
<feature type="non-terminal residue" evidence="1">
    <location>
        <position position="52"/>
    </location>
</feature>
<dbReference type="Proteomes" id="UP000054279">
    <property type="component" value="Unassembled WGS sequence"/>
</dbReference>
<reference evidence="1 2" key="1">
    <citation type="submission" date="2014-06" db="EMBL/GenBank/DDBJ databases">
        <title>Evolutionary Origins and Diversification of the Mycorrhizal Mutualists.</title>
        <authorList>
            <consortium name="DOE Joint Genome Institute"/>
            <consortium name="Mycorrhizal Genomics Consortium"/>
            <person name="Kohler A."/>
            <person name="Kuo A."/>
            <person name="Nagy L.G."/>
            <person name="Floudas D."/>
            <person name="Copeland A."/>
            <person name="Barry K.W."/>
            <person name="Cichocki N."/>
            <person name="Veneault-Fourrey C."/>
            <person name="LaButti K."/>
            <person name="Lindquist E.A."/>
            <person name="Lipzen A."/>
            <person name="Lundell T."/>
            <person name="Morin E."/>
            <person name="Murat C."/>
            <person name="Riley R."/>
            <person name="Ohm R."/>
            <person name="Sun H."/>
            <person name="Tunlid A."/>
            <person name="Henrissat B."/>
            <person name="Grigoriev I.V."/>
            <person name="Hibbett D.S."/>
            <person name="Martin F."/>
        </authorList>
    </citation>
    <scope>NUCLEOTIDE SEQUENCE [LARGE SCALE GENOMIC DNA]</scope>
    <source>
        <strain evidence="1 2">SS14</strain>
    </source>
</reference>
<evidence type="ECO:0000313" key="2">
    <source>
        <dbReference type="Proteomes" id="UP000054279"/>
    </source>
</evidence>
<dbReference type="OrthoDB" id="3044497at2759"/>
<evidence type="ECO:0008006" key="3">
    <source>
        <dbReference type="Google" id="ProtNLM"/>
    </source>
</evidence>
<dbReference type="HOGENOM" id="CLU_194955_1_0_1"/>
<organism evidence="1 2">
    <name type="scientific">Sphaerobolus stellatus (strain SS14)</name>
    <dbReference type="NCBI Taxonomy" id="990650"/>
    <lineage>
        <taxon>Eukaryota</taxon>
        <taxon>Fungi</taxon>
        <taxon>Dikarya</taxon>
        <taxon>Basidiomycota</taxon>
        <taxon>Agaricomycotina</taxon>
        <taxon>Agaricomycetes</taxon>
        <taxon>Phallomycetidae</taxon>
        <taxon>Geastrales</taxon>
        <taxon>Sphaerobolaceae</taxon>
        <taxon>Sphaerobolus</taxon>
    </lineage>
</organism>
<protein>
    <recommendedName>
        <fullName evidence="3">Reverse transcriptase zinc-binding domain-containing protein</fullName>
    </recommendedName>
</protein>
<feature type="non-terminal residue" evidence="1">
    <location>
        <position position="1"/>
    </location>
</feature>
<dbReference type="AlphaFoldDB" id="A0A0C9UQ02"/>
<gene>
    <name evidence="1" type="ORF">M422DRAFT_110297</name>
</gene>
<proteinExistence type="predicted"/>
<keyword evidence="2" id="KW-1185">Reference proteome</keyword>